<keyword evidence="4" id="KW-1185">Reference proteome</keyword>
<dbReference type="Proteomes" id="UP000092952">
    <property type="component" value="Chromosome"/>
</dbReference>
<feature type="domain" description="ABC-type transport auxiliary lipoprotein component" evidence="2">
    <location>
        <begin position="34"/>
        <end position="184"/>
    </location>
</feature>
<dbReference type="InParanoid" id="A0A1B1YX63"/>
<reference evidence="4" key="1">
    <citation type="submission" date="2016-03" db="EMBL/GenBank/DDBJ databases">
        <title>Complete genome sequence of Solimmundus cernigliae, representing a novel lineage of polycyclic aromatic hydrocarbon degraders within the Gammaproteobacteria.</title>
        <authorList>
            <person name="Singleton D.R."/>
            <person name="Dickey A.N."/>
            <person name="Scholl E.H."/>
            <person name="Wright F.A."/>
            <person name="Aitken M.D."/>
        </authorList>
    </citation>
    <scope>NUCLEOTIDE SEQUENCE [LARGE SCALE GENOMIC DNA]</scope>
    <source>
        <strain evidence="4">TR3.2</strain>
    </source>
</reference>
<feature type="signal peptide" evidence="1">
    <location>
        <begin position="1"/>
        <end position="22"/>
    </location>
</feature>
<dbReference type="AlphaFoldDB" id="A0A1B1YX63"/>
<evidence type="ECO:0000313" key="3">
    <source>
        <dbReference type="EMBL" id="ANX05380.1"/>
    </source>
</evidence>
<proteinExistence type="predicted"/>
<keyword evidence="1" id="KW-0732">Signal</keyword>
<evidence type="ECO:0000256" key="1">
    <source>
        <dbReference type="SAM" id="SignalP"/>
    </source>
</evidence>
<evidence type="ECO:0000259" key="2">
    <source>
        <dbReference type="Pfam" id="PF03886"/>
    </source>
</evidence>
<accession>A0A1B1YX63</accession>
<dbReference type="SUPFAM" id="SSF159594">
    <property type="entry name" value="XCC0632-like"/>
    <property type="match status" value="1"/>
</dbReference>
<dbReference type="KEGG" id="gbi:PG2T_15100"/>
<organism evidence="3 4">
    <name type="scientific">Immundisolibacter cernigliae</name>
    <dbReference type="NCBI Taxonomy" id="1810504"/>
    <lineage>
        <taxon>Bacteria</taxon>
        <taxon>Pseudomonadati</taxon>
        <taxon>Pseudomonadota</taxon>
        <taxon>Gammaproteobacteria</taxon>
        <taxon>Immundisolibacterales</taxon>
        <taxon>Immundisolibacteraceae</taxon>
        <taxon>Immundisolibacter</taxon>
    </lineage>
</organism>
<dbReference type="PROSITE" id="PS51257">
    <property type="entry name" value="PROKAR_LIPOPROTEIN"/>
    <property type="match status" value="1"/>
</dbReference>
<dbReference type="Pfam" id="PF03886">
    <property type="entry name" value="ABC_trans_aux"/>
    <property type="match status" value="1"/>
</dbReference>
<gene>
    <name evidence="3" type="ORF">PG2T_15100</name>
</gene>
<sequence length="197" mass="20877">MKHLIAAALLSLLAACSLPLTAPQADITHTLALPAQASIPLAIPVGSTIQVATPTAAPGYDTAAMAYRPSAHELRYFARQRWIDRPARLFGQALMDGFSAGGARVLAPGSGVRADYRLLSELLQLEQDFTRQPSRILLSVRLQLVDVGKRRVLGSRTLRLEQAAASDDPAGGVAAANALVQRAVVESAGFCRELLGN</sequence>
<protein>
    <recommendedName>
        <fullName evidence="2">ABC-type transport auxiliary lipoprotein component domain-containing protein</fullName>
    </recommendedName>
</protein>
<dbReference type="EMBL" id="CP014671">
    <property type="protein sequence ID" value="ANX05380.1"/>
    <property type="molecule type" value="Genomic_DNA"/>
</dbReference>
<dbReference type="InterPro" id="IPR005586">
    <property type="entry name" value="ABC_trans_aux"/>
</dbReference>
<evidence type="ECO:0000313" key="4">
    <source>
        <dbReference type="Proteomes" id="UP000092952"/>
    </source>
</evidence>
<name>A0A1B1YX63_9GAMM</name>
<dbReference type="Gene3D" id="3.40.50.10610">
    <property type="entry name" value="ABC-type transport auxiliary lipoprotein component"/>
    <property type="match status" value="1"/>
</dbReference>
<feature type="chain" id="PRO_5008533115" description="ABC-type transport auxiliary lipoprotein component domain-containing protein" evidence="1">
    <location>
        <begin position="23"/>
        <end position="197"/>
    </location>
</feature>
<dbReference type="OrthoDB" id="5624722at2"/>
<dbReference type="STRING" id="1810504.PG2T_15100"/>
<dbReference type="RefSeq" id="WP_068807365.1">
    <property type="nucleotide sequence ID" value="NZ_CP014671.1"/>
</dbReference>